<dbReference type="NCBIfam" id="NF004824">
    <property type="entry name" value="PRK06180.1"/>
    <property type="match status" value="1"/>
</dbReference>
<evidence type="ECO:0000256" key="1">
    <source>
        <dbReference type="ARBA" id="ARBA00006484"/>
    </source>
</evidence>
<dbReference type="CDD" id="cd05374">
    <property type="entry name" value="17beta-HSD-like_SDR_c"/>
    <property type="match status" value="1"/>
</dbReference>
<dbReference type="PRINTS" id="PR00081">
    <property type="entry name" value="GDHRDH"/>
</dbReference>
<name>A0A963Z3W8_9PROT</name>
<reference evidence="4 5" key="1">
    <citation type="journal article" date="2021" name="Microorganisms">
        <title>Acidisoma silvae sp. nov. and Acidisomacellulosilytica sp. nov., Two Acidophilic Bacteria Isolated from Decaying Wood, Hydrolyzing Cellulose and Producing Poly-3-hydroxybutyrate.</title>
        <authorList>
            <person name="Mieszkin S."/>
            <person name="Pouder E."/>
            <person name="Uroz S."/>
            <person name="Simon-Colin C."/>
            <person name="Alain K."/>
        </authorList>
    </citation>
    <scope>NUCLEOTIDE SEQUENCE [LARGE SCALE GENOMIC DNA]</scope>
    <source>
        <strain evidence="4 5">HW T5.17</strain>
    </source>
</reference>
<dbReference type="Pfam" id="PF00106">
    <property type="entry name" value="adh_short"/>
    <property type="match status" value="1"/>
</dbReference>
<dbReference type="PANTHER" id="PTHR43976:SF16">
    <property type="entry name" value="SHORT-CHAIN DEHYDROGENASE_REDUCTASE FAMILY PROTEIN"/>
    <property type="match status" value="1"/>
</dbReference>
<keyword evidence="5" id="KW-1185">Reference proteome</keyword>
<dbReference type="AlphaFoldDB" id="A0A963Z3W8"/>
<comment type="caution">
    <text evidence="4">The sequence shown here is derived from an EMBL/GenBank/DDBJ whole genome shotgun (WGS) entry which is preliminary data.</text>
</comment>
<keyword evidence="2" id="KW-0560">Oxidoreductase</keyword>
<organism evidence="4 5">
    <name type="scientific">Acidisoma cellulosilyticum</name>
    <dbReference type="NCBI Taxonomy" id="2802395"/>
    <lineage>
        <taxon>Bacteria</taxon>
        <taxon>Pseudomonadati</taxon>
        <taxon>Pseudomonadota</taxon>
        <taxon>Alphaproteobacteria</taxon>
        <taxon>Acetobacterales</taxon>
        <taxon>Acidocellaceae</taxon>
        <taxon>Acidisoma</taxon>
    </lineage>
</organism>
<gene>
    <name evidence="4" type="ORF">ACELLULO517_17260</name>
</gene>
<dbReference type="InterPro" id="IPR020904">
    <property type="entry name" value="Sc_DH/Rdtase_CS"/>
</dbReference>
<dbReference type="RefSeq" id="WP_227308648.1">
    <property type="nucleotide sequence ID" value="NZ_JAESVA010000005.1"/>
</dbReference>
<dbReference type="InterPro" id="IPR036291">
    <property type="entry name" value="NAD(P)-bd_dom_sf"/>
</dbReference>
<evidence type="ECO:0000256" key="2">
    <source>
        <dbReference type="ARBA" id="ARBA00023002"/>
    </source>
</evidence>
<comment type="similarity">
    <text evidence="1 3">Belongs to the short-chain dehydrogenases/reductases (SDR) family.</text>
</comment>
<dbReference type="PROSITE" id="PS00061">
    <property type="entry name" value="ADH_SHORT"/>
    <property type="match status" value="1"/>
</dbReference>
<dbReference type="InterPro" id="IPR002347">
    <property type="entry name" value="SDR_fam"/>
</dbReference>
<dbReference type="NCBIfam" id="NF006114">
    <property type="entry name" value="PRK08263.1"/>
    <property type="match status" value="1"/>
</dbReference>
<dbReference type="Proteomes" id="UP000721844">
    <property type="component" value="Unassembled WGS sequence"/>
</dbReference>
<dbReference type="GO" id="GO:0016491">
    <property type="term" value="F:oxidoreductase activity"/>
    <property type="evidence" value="ECO:0007669"/>
    <property type="project" value="UniProtKB-KW"/>
</dbReference>
<dbReference type="InterPro" id="IPR051911">
    <property type="entry name" value="SDR_oxidoreductase"/>
</dbReference>
<sequence length="281" mass="30043">MTSESPVWFITGCSTGFGRDLVTLLLGQGYRVVATARDVTKITDLVDGHEDKALALALDVTDADAIGHAVKQAEQKFGQIDVLVNNAGYGYMSAIEEGEDAPIRAMFDTNVFGLIDMTKAVLPGMRARHAGFIVNLSSIAGLRAFPGSGYYSATKHAVEAMSESLAQEGAPLGIKVLLVEPGPFRTDFAGRSLGRSNTVIADYDSTVHARLRMMADYSGSQKGDPIRAAQAIIDVVAAPNPPLRLLLGAMAMDGARQKLDMLKTDFDTWEETTRGADFPEG</sequence>
<dbReference type="PRINTS" id="PR00080">
    <property type="entry name" value="SDRFAMILY"/>
</dbReference>
<dbReference type="Gene3D" id="3.40.50.720">
    <property type="entry name" value="NAD(P)-binding Rossmann-like Domain"/>
    <property type="match status" value="1"/>
</dbReference>
<evidence type="ECO:0000313" key="4">
    <source>
        <dbReference type="EMBL" id="MCB8881996.1"/>
    </source>
</evidence>
<dbReference type="EMBL" id="JAESVA010000005">
    <property type="protein sequence ID" value="MCB8881996.1"/>
    <property type="molecule type" value="Genomic_DNA"/>
</dbReference>
<evidence type="ECO:0000256" key="3">
    <source>
        <dbReference type="RuleBase" id="RU000363"/>
    </source>
</evidence>
<dbReference type="SUPFAM" id="SSF51735">
    <property type="entry name" value="NAD(P)-binding Rossmann-fold domains"/>
    <property type="match status" value="1"/>
</dbReference>
<evidence type="ECO:0000313" key="5">
    <source>
        <dbReference type="Proteomes" id="UP000721844"/>
    </source>
</evidence>
<accession>A0A963Z3W8</accession>
<proteinExistence type="inferred from homology"/>
<protein>
    <submittedName>
        <fullName evidence="4">Oxidoreductase</fullName>
    </submittedName>
</protein>
<dbReference type="PANTHER" id="PTHR43976">
    <property type="entry name" value="SHORT CHAIN DEHYDROGENASE"/>
    <property type="match status" value="1"/>
</dbReference>